<dbReference type="AlphaFoldDB" id="A0A377WS46"/>
<dbReference type="EMBL" id="UGLC01000002">
    <property type="protein sequence ID" value="STT56645.1"/>
    <property type="molecule type" value="Genomic_DNA"/>
</dbReference>
<evidence type="ECO:0000313" key="2">
    <source>
        <dbReference type="Proteomes" id="UP000254799"/>
    </source>
</evidence>
<sequence length="86" mass="9849">MRANVFQRVIFAINQINTDFLTVDIAAIWEIFLYLPPRHIRLSSSSQSSRLLFSYMKLCFLFNTVNIKAVNVSSSINVTNLLMSGF</sequence>
<dbReference type="Proteomes" id="UP000254799">
    <property type="component" value="Unassembled WGS sequence"/>
</dbReference>
<name>A0A377WS46_KLEPN</name>
<protein>
    <submittedName>
        <fullName evidence="1">Uncharacterized protein</fullName>
    </submittedName>
</protein>
<evidence type="ECO:0000313" key="1">
    <source>
        <dbReference type="EMBL" id="STT56645.1"/>
    </source>
</evidence>
<organism evidence="1 2">
    <name type="scientific">Klebsiella pneumoniae</name>
    <dbReference type="NCBI Taxonomy" id="573"/>
    <lineage>
        <taxon>Bacteria</taxon>
        <taxon>Pseudomonadati</taxon>
        <taxon>Pseudomonadota</taxon>
        <taxon>Gammaproteobacteria</taxon>
        <taxon>Enterobacterales</taxon>
        <taxon>Enterobacteriaceae</taxon>
        <taxon>Klebsiella/Raoultella group</taxon>
        <taxon>Klebsiella</taxon>
        <taxon>Klebsiella pneumoniae complex</taxon>
    </lineage>
</organism>
<gene>
    <name evidence="1" type="ORF">NCTC8849_05305</name>
</gene>
<accession>A0A377WS46</accession>
<proteinExistence type="predicted"/>
<reference evidence="1 2" key="1">
    <citation type="submission" date="2018-06" db="EMBL/GenBank/DDBJ databases">
        <authorList>
            <consortium name="Pathogen Informatics"/>
            <person name="Doyle S."/>
        </authorList>
    </citation>
    <scope>NUCLEOTIDE SEQUENCE [LARGE SCALE GENOMIC DNA]</scope>
    <source>
        <strain evidence="1 2">NCTC8849</strain>
    </source>
</reference>